<dbReference type="AlphaFoldDB" id="A0A0G0LSR2"/>
<dbReference type="InterPro" id="IPR006143">
    <property type="entry name" value="RND_pump_MFP"/>
</dbReference>
<evidence type="ECO:0000313" key="6">
    <source>
        <dbReference type="Proteomes" id="UP000034932"/>
    </source>
</evidence>
<dbReference type="Gene3D" id="2.40.50.100">
    <property type="match status" value="1"/>
</dbReference>
<proteinExistence type="inferred from homology"/>
<dbReference type="SUPFAM" id="SSF111369">
    <property type="entry name" value="HlyD-like secretion proteins"/>
    <property type="match status" value="1"/>
</dbReference>
<dbReference type="Proteomes" id="UP000034932">
    <property type="component" value="Unassembled WGS sequence"/>
</dbReference>
<dbReference type="GO" id="GO:0030313">
    <property type="term" value="C:cell envelope"/>
    <property type="evidence" value="ECO:0007669"/>
    <property type="project" value="UniProtKB-SubCell"/>
</dbReference>
<comment type="caution">
    <text evidence="5">The sequence shown here is derived from an EMBL/GenBank/DDBJ whole genome shotgun (WGS) entry which is preliminary data.</text>
</comment>
<name>A0A0G0LSR2_9BACT</name>
<dbReference type="PANTHER" id="PTHR32347">
    <property type="entry name" value="EFFLUX SYSTEM COMPONENT YKNX-RELATED"/>
    <property type="match status" value="1"/>
</dbReference>
<dbReference type="GO" id="GO:0022857">
    <property type="term" value="F:transmembrane transporter activity"/>
    <property type="evidence" value="ECO:0007669"/>
    <property type="project" value="InterPro"/>
</dbReference>
<evidence type="ECO:0000256" key="4">
    <source>
        <dbReference type="SAM" id="Phobius"/>
    </source>
</evidence>
<evidence type="ECO:0000256" key="2">
    <source>
        <dbReference type="ARBA" id="ARBA00009477"/>
    </source>
</evidence>
<evidence type="ECO:0000256" key="3">
    <source>
        <dbReference type="ARBA" id="ARBA00023054"/>
    </source>
</evidence>
<keyword evidence="4" id="KW-0472">Membrane</keyword>
<sequence>MKEKQGKSLIKKLLVYRKRLIILAIVLSAGFLIWKFALGKKEEIETTKIERGTVSEELVLSGEISADEYAKLTFPTSGKISWVGVSEGNEVKRGQALAKLDTTVLNAAFQQARAALRAAEATVEKVHDQVKDHAGDETFTQKDTRTAAEAAKDEAYDAYIAAEYNLRNSTLTSPFAGIVTFLAHPFSGVNVLVTETQVEVINPDTIYFDVSADQTEVGDLSIDQKVKIILDSMPDEELSGYVDFISYTPRSGEVGTVYKVKVKFDGKLDVKKYRIGMSGDASFILSEKESILYLPPKFVKSDSQGKYVKLGKKNNKTYIEVGIEGEDKIEIKGDIKEGDIVFD</sequence>
<accession>A0A0G0LSR2</accession>
<dbReference type="PANTHER" id="PTHR32347:SF23">
    <property type="entry name" value="BLL5650 PROTEIN"/>
    <property type="match status" value="1"/>
</dbReference>
<keyword evidence="4" id="KW-0812">Transmembrane</keyword>
<evidence type="ECO:0000313" key="5">
    <source>
        <dbReference type="EMBL" id="KKQ94077.1"/>
    </source>
</evidence>
<keyword evidence="3" id="KW-0175">Coiled coil</keyword>
<keyword evidence="4" id="KW-1133">Transmembrane helix</keyword>
<dbReference type="STRING" id="1618573.UT19_C0004G0038"/>
<dbReference type="NCBIfam" id="TIGR01730">
    <property type="entry name" value="RND_mfp"/>
    <property type="match status" value="1"/>
</dbReference>
<dbReference type="GO" id="GO:0016020">
    <property type="term" value="C:membrane"/>
    <property type="evidence" value="ECO:0007669"/>
    <property type="project" value="InterPro"/>
</dbReference>
<dbReference type="EMBL" id="LBVW01000004">
    <property type="protein sequence ID" value="KKQ94077.1"/>
    <property type="molecule type" value="Genomic_DNA"/>
</dbReference>
<gene>
    <name evidence="5" type="ORF">UT19_C0004G0038</name>
</gene>
<organism evidence="5 6">
    <name type="scientific">Candidatus Woesebacteria bacterium GW2011_GWB1_39_10b</name>
    <dbReference type="NCBI Taxonomy" id="1618573"/>
    <lineage>
        <taxon>Bacteria</taxon>
        <taxon>Candidatus Woeseibacteriota</taxon>
    </lineage>
</organism>
<evidence type="ECO:0000256" key="1">
    <source>
        <dbReference type="ARBA" id="ARBA00004196"/>
    </source>
</evidence>
<comment type="similarity">
    <text evidence="2">Belongs to the membrane fusion protein (MFP) (TC 8.A.1) family.</text>
</comment>
<dbReference type="Gene3D" id="2.40.420.20">
    <property type="match status" value="1"/>
</dbReference>
<protein>
    <submittedName>
        <fullName evidence="5">Efflux transporter, RND family, MFP subunit</fullName>
    </submittedName>
</protein>
<reference evidence="5 6" key="1">
    <citation type="journal article" date="2015" name="Nature">
        <title>rRNA introns, odd ribosomes, and small enigmatic genomes across a large radiation of phyla.</title>
        <authorList>
            <person name="Brown C.T."/>
            <person name="Hug L.A."/>
            <person name="Thomas B.C."/>
            <person name="Sharon I."/>
            <person name="Castelle C.J."/>
            <person name="Singh A."/>
            <person name="Wilkins M.J."/>
            <person name="Williams K.H."/>
            <person name="Banfield J.F."/>
        </authorList>
    </citation>
    <scope>NUCLEOTIDE SEQUENCE [LARGE SCALE GENOMIC DNA]</scope>
</reference>
<dbReference type="InterPro" id="IPR050465">
    <property type="entry name" value="UPF0194_transport"/>
</dbReference>
<dbReference type="Gene3D" id="2.40.30.170">
    <property type="match status" value="1"/>
</dbReference>
<feature type="transmembrane region" description="Helical" evidence="4">
    <location>
        <begin position="20"/>
        <end position="38"/>
    </location>
</feature>
<comment type="subcellular location">
    <subcellularLocation>
        <location evidence="1">Cell envelope</location>
    </subcellularLocation>
</comment>